<dbReference type="OMA" id="ERAEHTH"/>
<organism evidence="2">
    <name type="scientific">Triticum aestivum</name>
    <name type="common">Wheat</name>
    <dbReference type="NCBI Taxonomy" id="4565"/>
    <lineage>
        <taxon>Eukaryota</taxon>
        <taxon>Viridiplantae</taxon>
        <taxon>Streptophyta</taxon>
        <taxon>Embryophyta</taxon>
        <taxon>Tracheophyta</taxon>
        <taxon>Spermatophyta</taxon>
        <taxon>Magnoliopsida</taxon>
        <taxon>Liliopsida</taxon>
        <taxon>Poales</taxon>
        <taxon>Poaceae</taxon>
        <taxon>BOP clade</taxon>
        <taxon>Pooideae</taxon>
        <taxon>Triticodae</taxon>
        <taxon>Triticeae</taxon>
        <taxon>Triticinae</taxon>
        <taxon>Triticum</taxon>
    </lineage>
</organism>
<feature type="compositionally biased region" description="Basic residues" evidence="1">
    <location>
        <begin position="373"/>
        <end position="385"/>
    </location>
</feature>
<feature type="region of interest" description="Disordered" evidence="1">
    <location>
        <begin position="1"/>
        <end position="20"/>
    </location>
</feature>
<feature type="compositionally biased region" description="Basic residues" evidence="1">
    <location>
        <begin position="78"/>
        <end position="92"/>
    </location>
</feature>
<reference evidence="2" key="1">
    <citation type="submission" date="2018-08" db="EMBL/GenBank/DDBJ databases">
        <authorList>
            <person name="Rossello M."/>
        </authorList>
    </citation>
    <scope>NUCLEOTIDE SEQUENCE [LARGE SCALE GENOMIC DNA]</scope>
    <source>
        <strain evidence="2">cv. Chinese Spring</strain>
    </source>
</reference>
<dbReference type="Proteomes" id="UP000019116">
    <property type="component" value="Chromosome 2B"/>
</dbReference>
<reference evidence="2" key="2">
    <citation type="submission" date="2018-10" db="UniProtKB">
        <authorList>
            <consortium name="EnsemblPlants"/>
        </authorList>
    </citation>
    <scope>IDENTIFICATION</scope>
</reference>
<keyword evidence="3" id="KW-1185">Reference proteome</keyword>
<sequence>MRVRVGDVPTARGPRLVRGAPPLVPRHRCLPAAGGLRAARRRQVVHGRLVARRARQGPRVERVRRVVGAPVPVEERPRRHLHLPRRGHPPRHQHGEPPRHRHRPPVRPVVADGLLHYPRRVQLHGPAEQPPHRRRARGRVGEQRLHDVQVVQRHDRRHRVRREEAQEVPVDVVLVEPRVLGQRHPQLRHARLDPVVAAVERRVAADAAVLNPRERLRQRPADGEPAAAVRHPVGEVDVLQVALGEGADVVGLAVVELVEDGEQVVGEEDGVVVAHDEPAHAGEAEAEGLGDDAGDADGGAVAAAVHVGEGGGVGGDLDGREPRPRRGHVGLPHLAVQPDVAAHGAARAPPHLDVLLALVPEPRRGRDAEHHVLQRRGRGRRRRRGGGLIVDHRRGGAVGGDAGGDRGGVRRAGGGGRGGGGGEEEVERVEEIEGGEGEEEQEEEAEEGAGGGLLAAAAAPLHSWRRGCSAPPPPPGPTSQCLVLGGDWGMLTDWYREWGSGE</sequence>
<name>A0A3B6CAI0_WHEAT</name>
<feature type="region of interest" description="Disordered" evidence="1">
    <location>
        <begin position="366"/>
        <end position="450"/>
    </location>
</feature>
<dbReference type="Gramene" id="TraesCS2B02G414000.1">
    <property type="protein sequence ID" value="TraesCS2B02G414000.1.cds1"/>
    <property type="gene ID" value="TraesCS2B02G414000"/>
</dbReference>
<dbReference type="EnsemblPlants" id="TraesCS2B02G414000.1">
    <property type="protein sequence ID" value="TraesCS2B02G414000.1.cds1"/>
    <property type="gene ID" value="TraesCS2B02G414000"/>
</dbReference>
<evidence type="ECO:0000256" key="1">
    <source>
        <dbReference type="SAM" id="MobiDB-lite"/>
    </source>
</evidence>
<evidence type="ECO:0000313" key="2">
    <source>
        <dbReference type="EnsemblPlants" id="TraesCS2B02G414000.1.cds1"/>
    </source>
</evidence>
<protein>
    <submittedName>
        <fullName evidence="2">Uncharacterized protein</fullName>
    </submittedName>
</protein>
<feature type="compositionally biased region" description="Gly residues" evidence="1">
    <location>
        <begin position="409"/>
        <end position="421"/>
    </location>
</feature>
<dbReference type="Gramene" id="TraesCS2B03G1055200.1">
    <property type="protein sequence ID" value="TraesCS2B03G1055200.1.CDS1"/>
    <property type="gene ID" value="TraesCS2B03G1055200"/>
</dbReference>
<evidence type="ECO:0000313" key="3">
    <source>
        <dbReference type="Proteomes" id="UP000019116"/>
    </source>
</evidence>
<proteinExistence type="predicted"/>
<accession>A0A3B6CAI0</accession>
<feature type="region of interest" description="Disordered" evidence="1">
    <location>
        <begin position="76"/>
        <end position="106"/>
    </location>
</feature>
<feature type="compositionally biased region" description="Acidic residues" evidence="1">
    <location>
        <begin position="422"/>
        <end position="447"/>
    </location>
</feature>
<dbReference type="AlphaFoldDB" id="A0A3B6CAI0"/>